<dbReference type="SMART" id="SM00487">
    <property type="entry name" value="DEXDc"/>
    <property type="match status" value="1"/>
</dbReference>
<sequence>MSASVYFQGGTLVLRHIDASEPIPAPFQFIKGLWRCEAYHYHALRPWFQERAIRDDVPRWKRLKLHLHETREPHDYQIAALDAWKEAQSRGSIILPTGAGKTFLAIHAISQVNASTVIIVPTISLVHQWYARLVNAFKTEIGVYYSGEKLIAPITITTYHSAGDLMAEHGNTFRLLIFDEVHHLPARTWGEAALMSPAIARLGLTATYPEEEEQINGRWRVDELLGPTVYTLPLHNLVGQQLAQYRTERVRVNLTEEERAAYDSAYEIYTGFVRERRLRSSHGPGWLRELMRLSSFDTAARRALLARQRLLEIVWSCEGKFAKLDELLREHAGERILIFTESNAVAYMISQQWLVPVISHETGVAERKHILDAFQSGEYQVVTTSKVLNEGVDVPAAKIAIVLGGGSNKREYIQRLGRILRKQEQREAVLFEVLARKTIEEGKAQRRYVPQEKR</sequence>
<dbReference type="PROSITE" id="PS51192">
    <property type="entry name" value="HELICASE_ATP_BIND_1"/>
    <property type="match status" value="1"/>
</dbReference>
<accession>A0A8J3MV74</accession>
<dbReference type="PANTHER" id="PTHR11274:SF0">
    <property type="entry name" value="GENERAL TRANSCRIPTION AND DNA REPAIR FACTOR IIH HELICASE SUBUNIT XPB"/>
    <property type="match status" value="1"/>
</dbReference>
<dbReference type="InterPro" id="IPR006935">
    <property type="entry name" value="Helicase/UvrB_N"/>
</dbReference>
<dbReference type="Gene3D" id="3.40.50.300">
    <property type="entry name" value="P-loop containing nucleotide triphosphate hydrolases"/>
    <property type="match status" value="2"/>
</dbReference>
<dbReference type="Pfam" id="PF04851">
    <property type="entry name" value="ResIII"/>
    <property type="match status" value="1"/>
</dbReference>
<feature type="domain" description="Helicase ATP-binding" evidence="5">
    <location>
        <begin position="82"/>
        <end position="226"/>
    </location>
</feature>
<dbReference type="RefSeq" id="WP_220195597.1">
    <property type="nucleotide sequence ID" value="NZ_BNJF01000002.1"/>
</dbReference>
<evidence type="ECO:0000256" key="1">
    <source>
        <dbReference type="ARBA" id="ARBA00022741"/>
    </source>
</evidence>
<keyword evidence="4" id="KW-0067">ATP-binding</keyword>
<dbReference type="SMART" id="SM00490">
    <property type="entry name" value="HELICc"/>
    <property type="match status" value="1"/>
</dbReference>
<dbReference type="InterPro" id="IPR014001">
    <property type="entry name" value="Helicase_ATP-bd"/>
</dbReference>
<name>A0A8J3MV74_9CHLR</name>
<dbReference type="GO" id="GO:0004386">
    <property type="term" value="F:helicase activity"/>
    <property type="evidence" value="ECO:0007669"/>
    <property type="project" value="UniProtKB-KW"/>
</dbReference>
<dbReference type="CDD" id="cd17926">
    <property type="entry name" value="DEXHc_RE"/>
    <property type="match status" value="1"/>
</dbReference>
<dbReference type="Proteomes" id="UP000612362">
    <property type="component" value="Unassembled WGS sequence"/>
</dbReference>
<feature type="domain" description="Helicase C-terminal" evidence="6">
    <location>
        <begin position="323"/>
        <end position="454"/>
    </location>
</feature>
<dbReference type="InterPro" id="IPR050615">
    <property type="entry name" value="ATP-dep_DNA_Helicase"/>
</dbReference>
<organism evidence="7 8">
    <name type="scientific">Ktedonospora formicarum</name>
    <dbReference type="NCBI Taxonomy" id="2778364"/>
    <lineage>
        <taxon>Bacteria</taxon>
        <taxon>Bacillati</taxon>
        <taxon>Chloroflexota</taxon>
        <taxon>Ktedonobacteria</taxon>
        <taxon>Ktedonobacterales</taxon>
        <taxon>Ktedonobacteraceae</taxon>
        <taxon>Ktedonospora</taxon>
    </lineage>
</organism>
<keyword evidence="1" id="KW-0547">Nucleotide-binding</keyword>
<evidence type="ECO:0000259" key="6">
    <source>
        <dbReference type="PROSITE" id="PS51194"/>
    </source>
</evidence>
<protein>
    <submittedName>
        <fullName evidence="7">DNA repair helicase</fullName>
    </submittedName>
</protein>
<evidence type="ECO:0000256" key="2">
    <source>
        <dbReference type="ARBA" id="ARBA00022801"/>
    </source>
</evidence>
<evidence type="ECO:0000313" key="8">
    <source>
        <dbReference type="Proteomes" id="UP000612362"/>
    </source>
</evidence>
<dbReference type="InterPro" id="IPR027417">
    <property type="entry name" value="P-loop_NTPase"/>
</dbReference>
<dbReference type="EMBL" id="BNJF01000002">
    <property type="protein sequence ID" value="GHO46205.1"/>
    <property type="molecule type" value="Genomic_DNA"/>
</dbReference>
<proteinExistence type="predicted"/>
<dbReference type="GO" id="GO:0016787">
    <property type="term" value="F:hydrolase activity"/>
    <property type="evidence" value="ECO:0007669"/>
    <property type="project" value="UniProtKB-KW"/>
</dbReference>
<dbReference type="GO" id="GO:0003677">
    <property type="term" value="F:DNA binding"/>
    <property type="evidence" value="ECO:0007669"/>
    <property type="project" value="InterPro"/>
</dbReference>
<comment type="caution">
    <text evidence="7">The sequence shown here is derived from an EMBL/GenBank/DDBJ whole genome shotgun (WGS) entry which is preliminary data.</text>
</comment>
<dbReference type="PANTHER" id="PTHR11274">
    <property type="entry name" value="RAD25/XP-B DNA REPAIR HELICASE"/>
    <property type="match status" value="1"/>
</dbReference>
<dbReference type="PROSITE" id="PS51194">
    <property type="entry name" value="HELICASE_CTER"/>
    <property type="match status" value="1"/>
</dbReference>
<gene>
    <name evidence="7" type="ORF">KSX_43680</name>
</gene>
<evidence type="ECO:0000313" key="7">
    <source>
        <dbReference type="EMBL" id="GHO46205.1"/>
    </source>
</evidence>
<reference evidence="7" key="1">
    <citation type="submission" date="2020-10" db="EMBL/GenBank/DDBJ databases">
        <title>Taxonomic study of unclassified bacteria belonging to the class Ktedonobacteria.</title>
        <authorList>
            <person name="Yabe S."/>
            <person name="Wang C.M."/>
            <person name="Zheng Y."/>
            <person name="Sakai Y."/>
            <person name="Cavaletti L."/>
            <person name="Monciardini P."/>
            <person name="Donadio S."/>
        </authorList>
    </citation>
    <scope>NUCLEOTIDE SEQUENCE</scope>
    <source>
        <strain evidence="7">SOSP1-1</strain>
    </source>
</reference>
<evidence type="ECO:0000259" key="5">
    <source>
        <dbReference type="PROSITE" id="PS51192"/>
    </source>
</evidence>
<dbReference type="SUPFAM" id="SSF52540">
    <property type="entry name" value="P-loop containing nucleoside triphosphate hydrolases"/>
    <property type="match status" value="1"/>
</dbReference>
<keyword evidence="8" id="KW-1185">Reference proteome</keyword>
<keyword evidence="3 7" id="KW-0347">Helicase</keyword>
<dbReference type="AlphaFoldDB" id="A0A8J3MV74"/>
<dbReference type="InterPro" id="IPR001650">
    <property type="entry name" value="Helicase_C-like"/>
</dbReference>
<keyword evidence="2" id="KW-0378">Hydrolase</keyword>
<evidence type="ECO:0000256" key="4">
    <source>
        <dbReference type="ARBA" id="ARBA00022840"/>
    </source>
</evidence>
<dbReference type="Pfam" id="PF00271">
    <property type="entry name" value="Helicase_C"/>
    <property type="match status" value="1"/>
</dbReference>
<dbReference type="GO" id="GO:0005524">
    <property type="term" value="F:ATP binding"/>
    <property type="evidence" value="ECO:0007669"/>
    <property type="project" value="UniProtKB-KW"/>
</dbReference>
<evidence type="ECO:0000256" key="3">
    <source>
        <dbReference type="ARBA" id="ARBA00022806"/>
    </source>
</evidence>